<dbReference type="InterPro" id="IPR002110">
    <property type="entry name" value="Ankyrin_rpt"/>
</dbReference>
<dbReference type="AlphaFoldDB" id="A0AAV2QTK1"/>
<dbReference type="InterPro" id="IPR050776">
    <property type="entry name" value="Ank_Repeat/CDKN_Inhibitor"/>
</dbReference>
<protein>
    <recommendedName>
        <fullName evidence="6">Ankyrin repeat domain-containing protein</fullName>
    </recommendedName>
</protein>
<dbReference type="PROSITE" id="PS50297">
    <property type="entry name" value="ANK_REP_REGION"/>
    <property type="match status" value="1"/>
</dbReference>
<organism evidence="4 5">
    <name type="scientific">Meganyctiphanes norvegica</name>
    <name type="common">Northern krill</name>
    <name type="synonym">Thysanopoda norvegica</name>
    <dbReference type="NCBI Taxonomy" id="48144"/>
    <lineage>
        <taxon>Eukaryota</taxon>
        <taxon>Metazoa</taxon>
        <taxon>Ecdysozoa</taxon>
        <taxon>Arthropoda</taxon>
        <taxon>Crustacea</taxon>
        <taxon>Multicrustacea</taxon>
        <taxon>Malacostraca</taxon>
        <taxon>Eumalacostraca</taxon>
        <taxon>Eucarida</taxon>
        <taxon>Euphausiacea</taxon>
        <taxon>Euphausiidae</taxon>
        <taxon>Meganyctiphanes</taxon>
    </lineage>
</organism>
<reference evidence="4 5" key="1">
    <citation type="submission" date="2024-05" db="EMBL/GenBank/DDBJ databases">
        <authorList>
            <person name="Wallberg A."/>
        </authorList>
    </citation>
    <scope>NUCLEOTIDE SEQUENCE [LARGE SCALE GENOMIC DNA]</scope>
</reference>
<dbReference type="PANTHER" id="PTHR24201">
    <property type="entry name" value="ANK_REP_REGION DOMAIN-CONTAINING PROTEIN"/>
    <property type="match status" value="1"/>
</dbReference>
<evidence type="ECO:0008006" key="6">
    <source>
        <dbReference type="Google" id="ProtNLM"/>
    </source>
</evidence>
<dbReference type="Proteomes" id="UP001497623">
    <property type="component" value="Unassembled WGS sequence"/>
</dbReference>
<evidence type="ECO:0000256" key="1">
    <source>
        <dbReference type="ARBA" id="ARBA00022737"/>
    </source>
</evidence>
<dbReference type="SUPFAM" id="SSF48403">
    <property type="entry name" value="Ankyrin repeat"/>
    <property type="match status" value="1"/>
</dbReference>
<feature type="repeat" description="ANK" evidence="3">
    <location>
        <begin position="15"/>
        <end position="47"/>
    </location>
</feature>
<evidence type="ECO:0000313" key="5">
    <source>
        <dbReference type="Proteomes" id="UP001497623"/>
    </source>
</evidence>
<proteinExistence type="predicted"/>
<evidence type="ECO:0000313" key="4">
    <source>
        <dbReference type="EMBL" id="CAL4095609.1"/>
    </source>
</evidence>
<feature type="non-terminal residue" evidence="4">
    <location>
        <position position="108"/>
    </location>
</feature>
<accession>A0AAV2QTK1</accession>
<dbReference type="Pfam" id="PF13857">
    <property type="entry name" value="Ank_5"/>
    <property type="match status" value="1"/>
</dbReference>
<keyword evidence="5" id="KW-1185">Reference proteome</keyword>
<keyword evidence="2 3" id="KW-0040">ANK repeat</keyword>
<sequence>MLQAHGSPMDAVCNDGVTPLHHAAWHGHTEISEWLVLQGVAVMASNNGGSTPADDADKQGHSELAEWLRVIQHTAAAASPGTAAVTAASANTVPTGASPVGASDVAAA</sequence>
<dbReference type="InterPro" id="IPR036770">
    <property type="entry name" value="Ankyrin_rpt-contain_sf"/>
</dbReference>
<dbReference type="Gene3D" id="1.25.40.20">
    <property type="entry name" value="Ankyrin repeat-containing domain"/>
    <property type="match status" value="1"/>
</dbReference>
<name>A0AAV2QTK1_MEGNR</name>
<dbReference type="EMBL" id="CAXKWB010009672">
    <property type="protein sequence ID" value="CAL4095609.1"/>
    <property type="molecule type" value="Genomic_DNA"/>
</dbReference>
<gene>
    <name evidence="4" type="ORF">MNOR_LOCUS15450</name>
</gene>
<dbReference type="PROSITE" id="PS50088">
    <property type="entry name" value="ANK_REPEAT"/>
    <property type="match status" value="1"/>
</dbReference>
<comment type="caution">
    <text evidence="4">The sequence shown here is derived from an EMBL/GenBank/DDBJ whole genome shotgun (WGS) entry which is preliminary data.</text>
</comment>
<keyword evidence="1" id="KW-0677">Repeat</keyword>
<evidence type="ECO:0000256" key="2">
    <source>
        <dbReference type="ARBA" id="ARBA00023043"/>
    </source>
</evidence>
<evidence type="ECO:0000256" key="3">
    <source>
        <dbReference type="PROSITE-ProRule" id="PRU00023"/>
    </source>
</evidence>